<dbReference type="AlphaFoldDB" id="E4XDN0"/>
<sequence>MIDKNFISVINKEYIQMGSNASKGTVGPFEEFNMNEIQAIEDENELLRAKQLLIIRQRNLRQRSIANRRTQSRARNTIRMSIFEDVALEDLCEAAGIECDQVEKTGRVKAKCKEETLKRLTQHHATKEVFESKQSFQTFMDSRMTGAESETVGGGGNMLLNPNFKLDITKSNFSITRSNISLRSQLSITKSDIKLRSNELRNQAELKERARTINNPLKPWAEYGVDDGTTGSSRRRESKLMEPAKQKPLSEEFYTPSRGRTSIGPMMQTTISITRTDADNKRHSIQRGRSSYLGPAGRKSVLTNNRTGRTSVIADRSRRQSIAIGAIKDRRTSKKRKTVMEEPKTIYSLDTDFKNTLYTTISPENRKKVSIACRLNEETLMMAESMAKKKQREKKKNKICPFF</sequence>
<proteinExistence type="predicted"/>
<dbReference type="Proteomes" id="UP000001307">
    <property type="component" value="Unassembled WGS sequence"/>
</dbReference>
<evidence type="ECO:0000256" key="1">
    <source>
        <dbReference type="SAM" id="MobiDB-lite"/>
    </source>
</evidence>
<dbReference type="OrthoDB" id="10380562at2759"/>
<accession>E4XDN0</accession>
<reference evidence="2" key="1">
    <citation type="journal article" date="2010" name="Science">
        <title>Plasticity of animal genome architecture unmasked by rapid evolution of a pelagic tunicate.</title>
        <authorList>
            <person name="Denoeud F."/>
            <person name="Henriet S."/>
            <person name="Mungpakdee S."/>
            <person name="Aury J.M."/>
            <person name="Da Silva C."/>
            <person name="Brinkmann H."/>
            <person name="Mikhaleva J."/>
            <person name="Olsen L.C."/>
            <person name="Jubin C."/>
            <person name="Canestro C."/>
            <person name="Bouquet J.M."/>
            <person name="Danks G."/>
            <person name="Poulain J."/>
            <person name="Campsteijn C."/>
            <person name="Adamski M."/>
            <person name="Cross I."/>
            <person name="Yadetie F."/>
            <person name="Muffato M."/>
            <person name="Louis A."/>
            <person name="Butcher S."/>
            <person name="Tsagkogeorga G."/>
            <person name="Konrad A."/>
            <person name="Singh S."/>
            <person name="Jensen M.F."/>
            <person name="Cong E.H."/>
            <person name="Eikeseth-Otteraa H."/>
            <person name="Noel B."/>
            <person name="Anthouard V."/>
            <person name="Porcel B.M."/>
            <person name="Kachouri-Lafond R."/>
            <person name="Nishino A."/>
            <person name="Ugolini M."/>
            <person name="Chourrout P."/>
            <person name="Nishida H."/>
            <person name="Aasland R."/>
            <person name="Huzurbazar S."/>
            <person name="Westhof E."/>
            <person name="Delsuc F."/>
            <person name="Lehrach H."/>
            <person name="Reinhardt R."/>
            <person name="Weissenbach J."/>
            <person name="Roy S.W."/>
            <person name="Artiguenave F."/>
            <person name="Postlethwait J.H."/>
            <person name="Manak J.R."/>
            <person name="Thompson E.M."/>
            <person name="Jaillon O."/>
            <person name="Du Pasquier L."/>
            <person name="Boudinot P."/>
            <person name="Liberles D.A."/>
            <person name="Volff J.N."/>
            <person name="Philippe H."/>
            <person name="Lenhard B."/>
            <person name="Roest Crollius H."/>
            <person name="Wincker P."/>
            <person name="Chourrout D."/>
        </authorList>
    </citation>
    <scope>NUCLEOTIDE SEQUENCE [LARGE SCALE GENOMIC DNA]</scope>
</reference>
<gene>
    <name evidence="2" type="ORF">GSOID_T00008275001</name>
</gene>
<feature type="region of interest" description="Disordered" evidence="1">
    <location>
        <begin position="278"/>
        <end position="303"/>
    </location>
</feature>
<feature type="region of interest" description="Disordered" evidence="1">
    <location>
        <begin position="221"/>
        <end position="264"/>
    </location>
</feature>
<keyword evidence="3" id="KW-1185">Reference proteome</keyword>
<evidence type="ECO:0000313" key="3">
    <source>
        <dbReference type="Proteomes" id="UP000001307"/>
    </source>
</evidence>
<name>E4XDN0_OIKDI</name>
<dbReference type="EMBL" id="FN653039">
    <property type="protein sequence ID" value="CBY19268.1"/>
    <property type="molecule type" value="Genomic_DNA"/>
</dbReference>
<feature type="compositionally biased region" description="Basic and acidic residues" evidence="1">
    <location>
        <begin position="234"/>
        <end position="250"/>
    </location>
</feature>
<dbReference type="InParanoid" id="E4XDN0"/>
<organism evidence="2">
    <name type="scientific">Oikopleura dioica</name>
    <name type="common">Tunicate</name>
    <dbReference type="NCBI Taxonomy" id="34765"/>
    <lineage>
        <taxon>Eukaryota</taxon>
        <taxon>Metazoa</taxon>
        <taxon>Chordata</taxon>
        <taxon>Tunicata</taxon>
        <taxon>Appendicularia</taxon>
        <taxon>Copelata</taxon>
        <taxon>Oikopleuridae</taxon>
        <taxon>Oikopleura</taxon>
    </lineage>
</organism>
<protein>
    <submittedName>
        <fullName evidence="2">Uncharacterized protein</fullName>
    </submittedName>
</protein>
<evidence type="ECO:0000313" key="2">
    <source>
        <dbReference type="EMBL" id="CBY19268.1"/>
    </source>
</evidence>